<feature type="compositionally biased region" description="Polar residues" evidence="1">
    <location>
        <begin position="33"/>
        <end position="52"/>
    </location>
</feature>
<keyword evidence="5" id="KW-1185">Reference proteome</keyword>
<organism evidence="2 4">
    <name type="scientific">Methylobacterium oxalidis</name>
    <dbReference type="NCBI Taxonomy" id="944322"/>
    <lineage>
        <taxon>Bacteria</taxon>
        <taxon>Pseudomonadati</taxon>
        <taxon>Pseudomonadota</taxon>
        <taxon>Alphaproteobacteria</taxon>
        <taxon>Hyphomicrobiales</taxon>
        <taxon>Methylobacteriaceae</taxon>
        <taxon>Methylobacterium</taxon>
    </lineage>
</organism>
<evidence type="ECO:0000256" key="1">
    <source>
        <dbReference type="SAM" id="MobiDB-lite"/>
    </source>
</evidence>
<sequence length="140" mass="15575">MHSRNSGSNRREVVPAIQCSRDPEAEAPEMFANDNTSGRPAKTAQSTANPYRQTIGRRREGCVLILANDNRAGQRGGHQHDVAAGLQVREDSSHARILRSAREMIRRLLKMHGHRSIVGQRPADAGPRHKLIADRALRFV</sequence>
<name>A0A512J9B9_9HYPH</name>
<comment type="caution">
    <text evidence="2">The sequence shown here is derived from an EMBL/GenBank/DDBJ whole genome shotgun (WGS) entry which is preliminary data.</text>
</comment>
<reference evidence="3" key="4">
    <citation type="submission" date="2023-01" db="EMBL/GenBank/DDBJ databases">
        <title>Draft genome sequence of Methylobacterium oxalidis strain NBRC 107715.</title>
        <authorList>
            <person name="Sun Q."/>
            <person name="Mori K."/>
        </authorList>
    </citation>
    <scope>NUCLEOTIDE SEQUENCE</scope>
    <source>
        <strain evidence="3">NBRC 107715</strain>
    </source>
</reference>
<dbReference type="Proteomes" id="UP001156856">
    <property type="component" value="Unassembled WGS sequence"/>
</dbReference>
<reference evidence="5" key="2">
    <citation type="journal article" date="2019" name="Int. J. Syst. Evol. Microbiol.">
        <title>The Global Catalogue of Microorganisms (GCM) 10K type strain sequencing project: providing services to taxonomists for standard genome sequencing and annotation.</title>
        <authorList>
            <consortium name="The Broad Institute Genomics Platform"/>
            <consortium name="The Broad Institute Genome Sequencing Center for Infectious Disease"/>
            <person name="Wu L."/>
            <person name="Ma J."/>
        </authorList>
    </citation>
    <scope>NUCLEOTIDE SEQUENCE [LARGE SCALE GENOMIC DNA]</scope>
    <source>
        <strain evidence="5">NBRC 107715</strain>
    </source>
</reference>
<dbReference type="Proteomes" id="UP000321960">
    <property type="component" value="Unassembled WGS sequence"/>
</dbReference>
<dbReference type="EMBL" id="BJZU01000104">
    <property type="protein sequence ID" value="GEP06449.1"/>
    <property type="molecule type" value="Genomic_DNA"/>
</dbReference>
<evidence type="ECO:0000313" key="5">
    <source>
        <dbReference type="Proteomes" id="UP001156856"/>
    </source>
</evidence>
<dbReference type="EMBL" id="BSPK01000072">
    <property type="protein sequence ID" value="GLS65489.1"/>
    <property type="molecule type" value="Genomic_DNA"/>
</dbReference>
<evidence type="ECO:0000313" key="2">
    <source>
        <dbReference type="EMBL" id="GEP06449.1"/>
    </source>
</evidence>
<feature type="region of interest" description="Disordered" evidence="1">
    <location>
        <begin position="1"/>
        <end position="53"/>
    </location>
</feature>
<evidence type="ECO:0000313" key="3">
    <source>
        <dbReference type="EMBL" id="GLS65489.1"/>
    </source>
</evidence>
<accession>A0A512J9B9</accession>
<protein>
    <submittedName>
        <fullName evidence="2">Uncharacterized protein</fullName>
    </submittedName>
</protein>
<reference evidence="2 4" key="3">
    <citation type="submission" date="2019-07" db="EMBL/GenBank/DDBJ databases">
        <title>Whole genome shotgun sequence of Methylobacterium oxalidis NBRC 107715.</title>
        <authorList>
            <person name="Hosoyama A."/>
            <person name="Uohara A."/>
            <person name="Ohji S."/>
            <person name="Ichikawa N."/>
        </authorList>
    </citation>
    <scope>NUCLEOTIDE SEQUENCE [LARGE SCALE GENOMIC DNA]</scope>
    <source>
        <strain evidence="2 4">NBRC 107715</strain>
    </source>
</reference>
<reference evidence="3" key="1">
    <citation type="journal article" date="2014" name="Int. J. Syst. Evol. Microbiol.">
        <title>Complete genome of a new Firmicutes species belonging to the dominant human colonic microbiota ('Ruminococcus bicirculans') reveals two chromosomes and a selective capacity to utilize plant glucans.</title>
        <authorList>
            <consortium name="NISC Comparative Sequencing Program"/>
            <person name="Wegmann U."/>
            <person name="Louis P."/>
            <person name="Goesmann A."/>
            <person name="Henrissat B."/>
            <person name="Duncan S.H."/>
            <person name="Flint H.J."/>
        </authorList>
    </citation>
    <scope>NUCLEOTIDE SEQUENCE</scope>
    <source>
        <strain evidence="3">NBRC 107715</strain>
    </source>
</reference>
<gene>
    <name evidence="3" type="ORF">GCM10007888_38710</name>
    <name evidence="2" type="ORF">MOX02_44870</name>
</gene>
<proteinExistence type="predicted"/>
<evidence type="ECO:0000313" key="4">
    <source>
        <dbReference type="Proteomes" id="UP000321960"/>
    </source>
</evidence>
<dbReference type="AlphaFoldDB" id="A0A512J9B9"/>